<dbReference type="SUPFAM" id="SSF52096">
    <property type="entry name" value="ClpP/crotonase"/>
    <property type="match status" value="1"/>
</dbReference>
<dbReference type="EMBL" id="JAFLCK010000033">
    <property type="protein sequence ID" value="MBN8662225.1"/>
    <property type="molecule type" value="Genomic_DNA"/>
</dbReference>
<gene>
    <name evidence="2" type="ORF">J0M35_17785</name>
</gene>
<accession>A0A8J7TNV8</accession>
<dbReference type="PANTHER" id="PTHR43149:SF1">
    <property type="entry name" value="DELTA(3,5)-DELTA(2,4)-DIENOYL-COA ISOMERASE, MITOCHONDRIAL"/>
    <property type="match status" value="1"/>
</dbReference>
<dbReference type="InterPro" id="IPR045002">
    <property type="entry name" value="Ech1-like"/>
</dbReference>
<dbReference type="AlphaFoldDB" id="A0A8J7TNV8"/>
<dbReference type="Proteomes" id="UP000664277">
    <property type="component" value="Unassembled WGS sequence"/>
</dbReference>
<dbReference type="InterPro" id="IPR001753">
    <property type="entry name" value="Enoyl-CoA_hydra/iso"/>
</dbReference>
<comment type="similarity">
    <text evidence="1">Belongs to the enoyl-CoA hydratase/isomerase family.</text>
</comment>
<comment type="caution">
    <text evidence="2">The sequence shown here is derived from an EMBL/GenBank/DDBJ whole genome shotgun (WGS) entry which is preliminary data.</text>
</comment>
<evidence type="ECO:0000313" key="2">
    <source>
        <dbReference type="EMBL" id="MBN8662225.1"/>
    </source>
</evidence>
<sequence>MLGFTQFDLSLDENKIAHLQLNKPEKLNSMPLSFFDEFREAIEKLVDLQARVLVITALGKHFSAGIDLAVLSQSDLLANQSDQDKQKLKDLIARLQAGFALLPGAPFASLVAVDGLCLGAGLDLVSACDICFATESARFSIEEINVGLMADLGSLQRLPRRMHQGLVRKMALSGERVSARTLQSAGLVVEIFQNAEVMEEAVLKLASTIAAKEPSAIQASKLALAFNEGKTEAESLSYCAELQAEFLNVSAVQERVRTILKR</sequence>
<dbReference type="CDD" id="cd06558">
    <property type="entry name" value="crotonase-like"/>
    <property type="match status" value="1"/>
</dbReference>
<dbReference type="Gene3D" id="3.90.226.10">
    <property type="entry name" value="2-enoyl-CoA Hydratase, Chain A, domain 1"/>
    <property type="match status" value="1"/>
</dbReference>
<proteinExistence type="inferred from homology"/>
<dbReference type="GO" id="GO:0016853">
    <property type="term" value="F:isomerase activity"/>
    <property type="evidence" value="ECO:0007669"/>
    <property type="project" value="InterPro"/>
</dbReference>
<name>A0A8J7TNV8_9BACT</name>
<evidence type="ECO:0000256" key="1">
    <source>
        <dbReference type="ARBA" id="ARBA00005254"/>
    </source>
</evidence>
<reference evidence="2" key="1">
    <citation type="submission" date="2021-02" db="EMBL/GenBank/DDBJ databases">
        <title>Genome-Resolved Metagenomics of a Microbial Community Performing Photosynthetic Biological Nutrient Removal.</title>
        <authorList>
            <person name="Mcdaniel E.A."/>
        </authorList>
    </citation>
    <scope>NUCLEOTIDE SEQUENCE</scope>
    <source>
        <strain evidence="2">UWPOB_OBS1</strain>
    </source>
</reference>
<evidence type="ECO:0000313" key="3">
    <source>
        <dbReference type="Proteomes" id="UP000664277"/>
    </source>
</evidence>
<organism evidence="2 3">
    <name type="scientific">Candidatus Obscuribacter phosphatis</name>
    <dbReference type="NCBI Taxonomy" id="1906157"/>
    <lineage>
        <taxon>Bacteria</taxon>
        <taxon>Bacillati</taxon>
        <taxon>Candidatus Melainabacteria</taxon>
        <taxon>Candidatus Obscuribacterales</taxon>
        <taxon>Candidatus Obscuribacteraceae</taxon>
        <taxon>Candidatus Obscuribacter</taxon>
    </lineage>
</organism>
<dbReference type="PANTHER" id="PTHR43149">
    <property type="entry name" value="ENOYL-COA HYDRATASE"/>
    <property type="match status" value="1"/>
</dbReference>
<dbReference type="InterPro" id="IPR029045">
    <property type="entry name" value="ClpP/crotonase-like_dom_sf"/>
</dbReference>
<dbReference type="Pfam" id="PF00378">
    <property type="entry name" value="ECH_1"/>
    <property type="match status" value="1"/>
</dbReference>
<protein>
    <submittedName>
        <fullName evidence="2">Enoyl-CoA hydratase/isomerase family protein</fullName>
    </submittedName>
</protein>